<comment type="caution">
    <text evidence="1">The sequence shown here is derived from an EMBL/GenBank/DDBJ whole genome shotgun (WGS) entry which is preliminary data.</text>
</comment>
<dbReference type="AlphaFoldDB" id="A0A6B2H8G0"/>
<sequence>MKQRKLELPEELKYKNRLKWGYESPDESPKQVYYRQYGDKKPKQLEVYNFYGYSFSEC</sequence>
<reference evidence="1 2" key="1">
    <citation type="submission" date="2020-01" db="EMBL/GenBank/DDBJ databases">
        <authorList>
            <person name="Kim M.K."/>
        </authorList>
    </citation>
    <scope>NUCLEOTIDE SEQUENCE [LARGE SCALE GENOMIC DNA]</scope>
    <source>
        <strain evidence="1 2">BT213</strain>
    </source>
</reference>
<evidence type="ECO:0000313" key="1">
    <source>
        <dbReference type="EMBL" id="NDK57346.1"/>
    </source>
</evidence>
<dbReference type="Proteomes" id="UP000478546">
    <property type="component" value="Unassembled WGS sequence"/>
</dbReference>
<keyword evidence="2" id="KW-1185">Reference proteome</keyword>
<evidence type="ECO:0000313" key="2">
    <source>
        <dbReference type="Proteomes" id="UP000478546"/>
    </source>
</evidence>
<protein>
    <submittedName>
        <fullName evidence="1">Uncharacterized protein</fullName>
    </submittedName>
</protein>
<accession>A0A6B2H8G0</accession>
<organism evidence="1 2">
    <name type="scientific">Pontibacter fetidus</name>
    <dbReference type="NCBI Taxonomy" id="2700082"/>
    <lineage>
        <taxon>Bacteria</taxon>
        <taxon>Pseudomonadati</taxon>
        <taxon>Bacteroidota</taxon>
        <taxon>Cytophagia</taxon>
        <taxon>Cytophagales</taxon>
        <taxon>Hymenobacteraceae</taxon>
        <taxon>Pontibacter</taxon>
    </lineage>
</organism>
<dbReference type="EMBL" id="JAAEAA010000024">
    <property type="protein sequence ID" value="NDK57346.1"/>
    <property type="molecule type" value="Genomic_DNA"/>
</dbReference>
<proteinExistence type="predicted"/>
<dbReference type="RefSeq" id="WP_162347406.1">
    <property type="nucleotide sequence ID" value="NZ_JAAEAA010000024.1"/>
</dbReference>
<name>A0A6B2H8G0_9BACT</name>
<gene>
    <name evidence="1" type="ORF">GWO68_15590</name>
</gene>